<dbReference type="InterPro" id="IPR003661">
    <property type="entry name" value="HisK_dim/P_dom"/>
</dbReference>
<dbReference type="SUPFAM" id="SSF55874">
    <property type="entry name" value="ATPase domain of HSP90 chaperone/DNA topoisomerase II/histidine kinase"/>
    <property type="match status" value="1"/>
</dbReference>
<evidence type="ECO:0000313" key="13">
    <source>
        <dbReference type="Proteomes" id="UP001060012"/>
    </source>
</evidence>
<evidence type="ECO:0000256" key="9">
    <source>
        <dbReference type="SAM" id="Coils"/>
    </source>
</evidence>
<feature type="transmembrane region" description="Helical" evidence="10">
    <location>
        <begin position="162"/>
        <end position="180"/>
    </location>
</feature>
<feature type="transmembrane region" description="Helical" evidence="10">
    <location>
        <begin position="407"/>
        <end position="432"/>
    </location>
</feature>
<dbReference type="Pfam" id="PF02518">
    <property type="entry name" value="HATPase_c"/>
    <property type="match status" value="1"/>
</dbReference>
<feature type="transmembrane region" description="Helical" evidence="10">
    <location>
        <begin position="329"/>
        <end position="362"/>
    </location>
</feature>
<keyword evidence="8 10" id="KW-0472">Membrane</keyword>
<evidence type="ECO:0000256" key="6">
    <source>
        <dbReference type="ARBA" id="ARBA00022692"/>
    </source>
</evidence>
<feature type="coiled-coil region" evidence="9">
    <location>
        <begin position="670"/>
        <end position="732"/>
    </location>
</feature>
<keyword evidence="12" id="KW-0067">ATP-binding</keyword>
<keyword evidence="6 10" id="KW-0812">Transmembrane</keyword>
<evidence type="ECO:0000256" key="1">
    <source>
        <dbReference type="ARBA" id="ARBA00000085"/>
    </source>
</evidence>
<dbReference type="PRINTS" id="PR00344">
    <property type="entry name" value="BCTRLSENSOR"/>
</dbReference>
<feature type="transmembrane region" description="Helical" evidence="10">
    <location>
        <begin position="61"/>
        <end position="85"/>
    </location>
</feature>
<keyword evidence="12" id="KW-0547">Nucleotide-binding</keyword>
<dbReference type="Gene3D" id="3.30.565.10">
    <property type="entry name" value="Histidine kinase-like ATPase, C-terminal domain"/>
    <property type="match status" value="1"/>
</dbReference>
<proteinExistence type="inferred from homology"/>
<dbReference type="EC" id="2.7.13.3" evidence="4"/>
<dbReference type="CDD" id="cd00082">
    <property type="entry name" value="HisKA"/>
    <property type="match status" value="1"/>
</dbReference>
<dbReference type="Gene3D" id="1.10.287.130">
    <property type="match status" value="1"/>
</dbReference>
<dbReference type="GO" id="GO:0005524">
    <property type="term" value="F:ATP binding"/>
    <property type="evidence" value="ECO:0007669"/>
    <property type="project" value="UniProtKB-KW"/>
</dbReference>
<dbReference type="InterPro" id="IPR038377">
    <property type="entry name" value="Na/Glc_symporter_sf"/>
</dbReference>
<comment type="catalytic activity">
    <reaction evidence="1">
        <text>ATP + protein L-histidine = ADP + protein N-phospho-L-histidine.</text>
        <dbReference type="EC" id="2.7.13.3"/>
    </reaction>
</comment>
<comment type="subcellular location">
    <subcellularLocation>
        <location evidence="2">Membrane</location>
        <topology evidence="2">Multi-pass membrane protein</topology>
    </subcellularLocation>
</comment>
<dbReference type="InterPro" id="IPR004358">
    <property type="entry name" value="Sig_transdc_His_kin-like_C"/>
</dbReference>
<dbReference type="PROSITE" id="PS50109">
    <property type="entry name" value="HIS_KIN"/>
    <property type="match status" value="1"/>
</dbReference>
<keyword evidence="9" id="KW-0175">Coiled coil</keyword>
<dbReference type="CDD" id="cd10322">
    <property type="entry name" value="SLC5sbd"/>
    <property type="match status" value="1"/>
</dbReference>
<feature type="transmembrane region" description="Helical" evidence="10">
    <location>
        <begin position="382"/>
        <end position="401"/>
    </location>
</feature>
<evidence type="ECO:0000256" key="8">
    <source>
        <dbReference type="ARBA" id="ARBA00023136"/>
    </source>
</evidence>
<feature type="transmembrane region" description="Helical" evidence="10">
    <location>
        <begin position="38"/>
        <end position="55"/>
    </location>
</feature>
<evidence type="ECO:0000313" key="12">
    <source>
        <dbReference type="EMBL" id="UTJ05424.1"/>
    </source>
</evidence>
<evidence type="ECO:0000256" key="4">
    <source>
        <dbReference type="ARBA" id="ARBA00012438"/>
    </source>
</evidence>
<dbReference type="RefSeq" id="WP_254575605.1">
    <property type="nucleotide sequence ID" value="NZ_CP100595.1"/>
</dbReference>
<organism evidence="12 13">
    <name type="scientific">Arcobacter roscoffensis</name>
    <dbReference type="NCBI Taxonomy" id="2961520"/>
    <lineage>
        <taxon>Bacteria</taxon>
        <taxon>Pseudomonadati</taxon>
        <taxon>Campylobacterota</taxon>
        <taxon>Epsilonproteobacteria</taxon>
        <taxon>Campylobacterales</taxon>
        <taxon>Arcobacteraceae</taxon>
        <taxon>Arcobacter</taxon>
    </lineage>
</organism>
<evidence type="ECO:0000256" key="2">
    <source>
        <dbReference type="ARBA" id="ARBA00004141"/>
    </source>
</evidence>
<feature type="transmembrane region" description="Helical" evidence="10">
    <location>
        <begin position="6"/>
        <end position="26"/>
    </location>
</feature>
<comment type="similarity">
    <text evidence="3">Belongs to the sodium:solute symporter (SSF) (TC 2.A.21) family.</text>
</comment>
<protein>
    <recommendedName>
        <fullName evidence="4">histidine kinase</fullName>
        <ecNumber evidence="4">2.7.13.3</ecNumber>
    </recommendedName>
</protein>
<feature type="transmembrane region" description="Helical" evidence="10">
    <location>
        <begin position="113"/>
        <end position="133"/>
    </location>
</feature>
<feature type="transmembrane region" description="Helical" evidence="10">
    <location>
        <begin position="192"/>
        <end position="219"/>
    </location>
</feature>
<sequence>MFELYEVITIFSSYMLILFIFAYFLENKRFNFSSQTRAYLYSLSLAIYCTAWTYYGSVGKVTSSGIIFLAVYLGPTLIIFLWPIILQRLIKIKNRYKVTSLADLISVRYDKSMLIGAIVSFGTLVGIIPYISIQLKAIIQSIDILTINHHSNFVNENTSTDSIGLLIVFLMTFFTIIFGLRKLDPSERHFGMVFIVAIESIVKLIAILIIGIFVSFFLFPDISSILDEASSNGLFKQINSSVGVDYSSWISILILSMFAVMFLPRQFHISVVENSDISHIKTAMWVFPLYLLLITFFTIPIALAGELISTDHTLSDFYVLTIPLDMNKPILALIAFIGGFSASTSMIMITSMAMAIMVSNYFVLPLIQSSRRLGFLKKRLLFIRWIIVTLIIYLSYLFYLFVSKTNLIVNIGLISFTAILQFAPIILGGLFWERANKKGALAALITGFTVWFYTLIIPQFEKSQWISSYIIDKGLFGIESLKPTALFGLDSFSSIPHAVLFSMIFNISAYIIFSLLNKSTQIETKVAIDFINILENKEQNHYKGQLEDSIIVKEKMKIYEAILSDYFSSRKTSMILLKLKKEFKLYKKEKMNILQLSKTYAHIEKILAGTLGTAGAYSVLKNSEIFTEEESISLSNVYAKILKDMKITPEQFSEKINYFKEKEKLLTEHYSQLEEKVNQRDEEIEARKKAQEEIKVLNETLEQKVELRTKELKDSMDELKRTQENLIESEKMASLGELVAGVAHEINTPVGLSLTGITHFMSMASKLEKDYKDGNLSEEEFEEFIQTSNELSKTINLNLEKTAQLVRSFKQVAVDQSSDEKREFNLCEYLEEILISLNNITKKTKVKINIDCKKDISINSYAGVYSQIFTNLIMNSLKHAYERDEENSIDIIVDQNQDSIMIAFKDYGKGIKKENLSKIFNPFYTTSRDSGGSGLGLSIVYNLVTTKLEGTITCESKEKVGTTFNLIIPK</sequence>
<dbReference type="InterPro" id="IPR001734">
    <property type="entry name" value="Na/solute_symporter"/>
</dbReference>
<evidence type="ECO:0000256" key="5">
    <source>
        <dbReference type="ARBA" id="ARBA00022553"/>
    </source>
</evidence>
<dbReference type="PROSITE" id="PS50283">
    <property type="entry name" value="NA_SOLUT_SYMP_3"/>
    <property type="match status" value="1"/>
</dbReference>
<gene>
    <name evidence="12" type="ORF">NJU99_09105</name>
</gene>
<dbReference type="PANTHER" id="PTHR43065">
    <property type="entry name" value="SENSOR HISTIDINE KINASE"/>
    <property type="match status" value="1"/>
</dbReference>
<dbReference type="Proteomes" id="UP001060012">
    <property type="component" value="Chromosome"/>
</dbReference>
<dbReference type="SMART" id="SM00387">
    <property type="entry name" value="HATPase_c"/>
    <property type="match status" value="1"/>
</dbReference>
<feature type="transmembrane region" description="Helical" evidence="10">
    <location>
        <begin position="495"/>
        <end position="516"/>
    </location>
</feature>
<evidence type="ECO:0000259" key="11">
    <source>
        <dbReference type="PROSITE" id="PS50109"/>
    </source>
</evidence>
<feature type="transmembrane region" description="Helical" evidence="10">
    <location>
        <begin position="439"/>
        <end position="460"/>
    </location>
</feature>
<dbReference type="InterPro" id="IPR003594">
    <property type="entry name" value="HATPase_dom"/>
</dbReference>
<dbReference type="InterPro" id="IPR005467">
    <property type="entry name" value="His_kinase_dom"/>
</dbReference>
<dbReference type="Gene3D" id="1.20.1730.10">
    <property type="entry name" value="Sodium/glucose cotransporter"/>
    <property type="match status" value="1"/>
</dbReference>
<name>A0ABY5E1J4_9BACT</name>
<keyword evidence="13" id="KW-1185">Reference proteome</keyword>
<dbReference type="Pfam" id="PF00474">
    <property type="entry name" value="SSF"/>
    <property type="match status" value="1"/>
</dbReference>
<accession>A0ABY5E1J4</accession>
<feature type="transmembrane region" description="Helical" evidence="10">
    <location>
        <begin position="246"/>
        <end position="264"/>
    </location>
</feature>
<keyword evidence="7 10" id="KW-1133">Transmembrane helix</keyword>
<evidence type="ECO:0000256" key="3">
    <source>
        <dbReference type="ARBA" id="ARBA00006434"/>
    </source>
</evidence>
<dbReference type="EMBL" id="CP100595">
    <property type="protein sequence ID" value="UTJ05424.1"/>
    <property type="molecule type" value="Genomic_DNA"/>
</dbReference>
<evidence type="ECO:0000256" key="7">
    <source>
        <dbReference type="ARBA" id="ARBA00022989"/>
    </source>
</evidence>
<evidence type="ECO:0000256" key="10">
    <source>
        <dbReference type="SAM" id="Phobius"/>
    </source>
</evidence>
<reference evidence="12" key="1">
    <citation type="submission" date="2022-07" db="EMBL/GenBank/DDBJ databases">
        <title>Arcobacter roscoffensis sp. nov., a marine bacterium isolated from coastal seawater collected from Roscoff, France.</title>
        <authorList>
            <person name="Pascual J."/>
            <person name="Lepeaux C."/>
            <person name="Methner A."/>
            <person name="Overmann J."/>
        </authorList>
    </citation>
    <scope>NUCLEOTIDE SEQUENCE</scope>
    <source>
        <strain evidence="12">ARW1-2F2</strain>
    </source>
</reference>
<feature type="transmembrane region" description="Helical" evidence="10">
    <location>
        <begin position="285"/>
        <end position="309"/>
    </location>
</feature>
<feature type="domain" description="Histidine kinase" evidence="11">
    <location>
        <begin position="741"/>
        <end position="970"/>
    </location>
</feature>
<keyword evidence="5" id="KW-0597">Phosphoprotein</keyword>
<dbReference type="InterPro" id="IPR036890">
    <property type="entry name" value="HATPase_C_sf"/>
</dbReference>